<name>A0A919G7L5_9MICO</name>
<organism evidence="1 2">
    <name type="scientific">Promicromonospora soli</name>
    <dbReference type="NCBI Taxonomy" id="2035533"/>
    <lineage>
        <taxon>Bacteria</taxon>
        <taxon>Bacillati</taxon>
        <taxon>Actinomycetota</taxon>
        <taxon>Actinomycetes</taxon>
        <taxon>Micrococcales</taxon>
        <taxon>Promicromonosporaceae</taxon>
        <taxon>Promicromonospora</taxon>
    </lineage>
</organism>
<evidence type="ECO:0000313" key="2">
    <source>
        <dbReference type="Proteomes" id="UP000627369"/>
    </source>
</evidence>
<dbReference type="Proteomes" id="UP000627369">
    <property type="component" value="Unassembled WGS sequence"/>
</dbReference>
<proteinExistence type="predicted"/>
<keyword evidence="2" id="KW-1185">Reference proteome</keyword>
<dbReference type="AlphaFoldDB" id="A0A919G7L5"/>
<reference evidence="1" key="2">
    <citation type="submission" date="2020-09" db="EMBL/GenBank/DDBJ databases">
        <authorList>
            <person name="Sun Q."/>
            <person name="Zhou Y."/>
        </authorList>
    </citation>
    <scope>NUCLEOTIDE SEQUENCE</scope>
    <source>
        <strain evidence="1">CGMCC 4.7398</strain>
    </source>
</reference>
<dbReference type="EMBL" id="BNAS01000009">
    <property type="protein sequence ID" value="GHH79505.1"/>
    <property type="molecule type" value="Genomic_DNA"/>
</dbReference>
<comment type="caution">
    <text evidence="1">The sequence shown here is derived from an EMBL/GenBank/DDBJ whole genome shotgun (WGS) entry which is preliminary data.</text>
</comment>
<reference evidence="1" key="1">
    <citation type="journal article" date="2014" name="Int. J. Syst. Evol. Microbiol.">
        <title>Complete genome sequence of Corynebacterium casei LMG S-19264T (=DSM 44701T), isolated from a smear-ripened cheese.</title>
        <authorList>
            <consortium name="US DOE Joint Genome Institute (JGI-PGF)"/>
            <person name="Walter F."/>
            <person name="Albersmeier A."/>
            <person name="Kalinowski J."/>
            <person name="Ruckert C."/>
        </authorList>
    </citation>
    <scope>NUCLEOTIDE SEQUENCE</scope>
    <source>
        <strain evidence="1">CGMCC 4.7398</strain>
    </source>
</reference>
<sequence>MQFLGPGLAIGGEARDLRRTRRALDEAGECLGAPDDGGHRVVDPAPDAEQDGVVSLIDWAGTHHEDIHKNQTAFDAAHAD</sequence>
<gene>
    <name evidence="1" type="ORF">GCM10017772_45420</name>
</gene>
<evidence type="ECO:0000313" key="1">
    <source>
        <dbReference type="EMBL" id="GHH79505.1"/>
    </source>
</evidence>
<protein>
    <submittedName>
        <fullName evidence="1">Uncharacterized protein</fullName>
    </submittedName>
</protein>
<accession>A0A919G7L5</accession>